<dbReference type="HOGENOM" id="CLU_3265954_0_0_10"/>
<reference evidence="1 2" key="1">
    <citation type="submission" date="2013-08" db="EMBL/GenBank/DDBJ databases">
        <authorList>
            <person name="Weinstock G."/>
            <person name="Sodergren E."/>
            <person name="Wylie T."/>
            <person name="Fulton L."/>
            <person name="Fulton R."/>
            <person name="Fronick C."/>
            <person name="O'Laughlin M."/>
            <person name="Godfrey J."/>
            <person name="Miner T."/>
            <person name="Herter B."/>
            <person name="Appelbaum E."/>
            <person name="Cordes M."/>
            <person name="Lek S."/>
            <person name="Wollam A."/>
            <person name="Pepin K.H."/>
            <person name="Palsikar V.B."/>
            <person name="Mitreva M."/>
            <person name="Wilson R.K."/>
        </authorList>
    </citation>
    <scope>NUCLEOTIDE SEQUENCE [LARGE SCALE GENOMIC DNA]</scope>
    <source>
        <strain evidence="1 2">F0041</strain>
    </source>
</reference>
<evidence type="ECO:0000313" key="1">
    <source>
        <dbReference type="EMBL" id="ERI85958.1"/>
    </source>
</evidence>
<organism evidence="1 2">
    <name type="scientific">Bacteroides pyogenes F0041</name>
    <dbReference type="NCBI Taxonomy" id="1321819"/>
    <lineage>
        <taxon>Bacteria</taxon>
        <taxon>Pseudomonadati</taxon>
        <taxon>Bacteroidota</taxon>
        <taxon>Bacteroidia</taxon>
        <taxon>Bacteroidales</taxon>
        <taxon>Bacteroidaceae</taxon>
        <taxon>Bacteroides</taxon>
    </lineage>
</organism>
<comment type="caution">
    <text evidence="1">The sequence shown here is derived from an EMBL/GenBank/DDBJ whole genome shotgun (WGS) entry which is preliminary data.</text>
</comment>
<gene>
    <name evidence="1" type="ORF">HMPREF1981_01156</name>
</gene>
<sequence>MQSQKLSFSLLSGRLSKHPYRHLINGRILCCFYSMKIIFAF</sequence>
<proteinExistence type="predicted"/>
<dbReference type="AlphaFoldDB" id="U2CPF7"/>
<evidence type="ECO:0000313" key="2">
    <source>
        <dbReference type="Proteomes" id="UP000016496"/>
    </source>
</evidence>
<dbReference type="EMBL" id="AWSV01000061">
    <property type="protein sequence ID" value="ERI85958.1"/>
    <property type="molecule type" value="Genomic_DNA"/>
</dbReference>
<dbReference type="Proteomes" id="UP000016496">
    <property type="component" value="Unassembled WGS sequence"/>
</dbReference>
<protein>
    <submittedName>
        <fullName evidence="1">Uncharacterized protein</fullName>
    </submittedName>
</protein>
<accession>U2CPF7</accession>
<name>U2CPF7_9BACE</name>